<sequence>MVNGRPFFAGFVFPCICLFLCAAGLSAESAAAVSAPAEQIRGESRPLPDRPLRQRRFAVPQRFAWHGTDEPVLEIEGTHRELTQYYIRQYSTKGGLDWLKTVMDRGELYLGFIRREIEARGLPPELIYLPVIESAYLSTAVSKSGAVGLWQFMTNSIAPFDIHVTDWMDERKDFWKATQGALAKLEENYNYFGDWALALAAYNAGLGAVKRACDQNGTKDYWVLCEKKALRTETIQYVPKFLAAAHVLSRAGRYGLDLGWHEDVEWTRIPAGKSVDLGLLAKEAGIDEHALKAANRELHYGVTPPSGNYHLKARAEESEALRAVLENPETTLLRYYIHTIRSGDTLSAVGRHYGVSADQILQSNPGIQPRFLRIGDRIMVPALIDTGPYEPVKTRDQSLVFEGNHLVKRGETLWSIALAYDIDPEILAEANGMNLSDTLREGRSLKTPIK</sequence>
<dbReference type="SMART" id="SM00257">
    <property type="entry name" value="LysM"/>
    <property type="match status" value="2"/>
</dbReference>
<dbReference type="Pfam" id="PF01476">
    <property type="entry name" value="LysM"/>
    <property type="match status" value="2"/>
</dbReference>
<dbReference type="CDD" id="cd00118">
    <property type="entry name" value="LysM"/>
    <property type="match status" value="2"/>
</dbReference>
<evidence type="ECO:0000256" key="1">
    <source>
        <dbReference type="SAM" id="SignalP"/>
    </source>
</evidence>
<keyword evidence="1" id="KW-0732">Signal</keyword>
<dbReference type="InterPro" id="IPR008258">
    <property type="entry name" value="Transglycosylase_SLT_dom_1"/>
</dbReference>
<feature type="chain" id="PRO_5030616095" evidence="1">
    <location>
        <begin position="28"/>
        <end position="450"/>
    </location>
</feature>
<gene>
    <name evidence="3" type="ORF">JFL75_09940</name>
</gene>
<dbReference type="RefSeq" id="WP_215628514.1">
    <property type="nucleotide sequence ID" value="NZ_CP067089.2"/>
</dbReference>
<protein>
    <submittedName>
        <fullName evidence="3">Transglycosylase SLT domain-containing protein</fullName>
    </submittedName>
</protein>
<feature type="signal peptide" evidence="1">
    <location>
        <begin position="1"/>
        <end position="27"/>
    </location>
</feature>
<name>A0A7T7XRM2_9SPIR</name>
<dbReference type="Gene3D" id="3.10.350.10">
    <property type="entry name" value="LysM domain"/>
    <property type="match status" value="2"/>
</dbReference>
<dbReference type="KEGG" id="bhc:JFL75_09940"/>
<dbReference type="Proteomes" id="UP000595917">
    <property type="component" value="Chromosome"/>
</dbReference>
<dbReference type="InterPro" id="IPR036779">
    <property type="entry name" value="LysM_dom_sf"/>
</dbReference>
<dbReference type="PANTHER" id="PTHR33734">
    <property type="entry name" value="LYSM DOMAIN-CONTAINING GPI-ANCHORED PROTEIN 2"/>
    <property type="match status" value="1"/>
</dbReference>
<accession>A0A7T7XRM2</accession>
<evidence type="ECO:0000313" key="3">
    <source>
        <dbReference type="EMBL" id="QQO11205.1"/>
    </source>
</evidence>
<reference evidence="3" key="1">
    <citation type="submission" date="2021-01" db="EMBL/GenBank/DDBJ databases">
        <title>Description of Breznakiella homolactica.</title>
        <authorList>
            <person name="Song Y."/>
            <person name="Brune A."/>
        </authorList>
    </citation>
    <scope>NUCLEOTIDE SEQUENCE</scope>
    <source>
        <strain evidence="3">RmG30</strain>
    </source>
</reference>
<dbReference type="PROSITE" id="PS51782">
    <property type="entry name" value="LYSM"/>
    <property type="match status" value="2"/>
</dbReference>
<dbReference type="Gene3D" id="1.10.530.10">
    <property type="match status" value="1"/>
</dbReference>
<dbReference type="AlphaFoldDB" id="A0A7T7XRM2"/>
<dbReference type="CDD" id="cd16894">
    <property type="entry name" value="MltD-like"/>
    <property type="match status" value="1"/>
</dbReference>
<dbReference type="Pfam" id="PF01464">
    <property type="entry name" value="SLT"/>
    <property type="match status" value="1"/>
</dbReference>
<evidence type="ECO:0000313" key="4">
    <source>
        <dbReference type="Proteomes" id="UP000595917"/>
    </source>
</evidence>
<proteinExistence type="predicted"/>
<dbReference type="SUPFAM" id="SSF54106">
    <property type="entry name" value="LysM domain"/>
    <property type="match status" value="2"/>
</dbReference>
<evidence type="ECO:0000259" key="2">
    <source>
        <dbReference type="PROSITE" id="PS51782"/>
    </source>
</evidence>
<feature type="domain" description="LysM" evidence="2">
    <location>
        <begin position="403"/>
        <end position="447"/>
    </location>
</feature>
<dbReference type="EMBL" id="CP067089">
    <property type="protein sequence ID" value="QQO11205.1"/>
    <property type="molecule type" value="Genomic_DNA"/>
</dbReference>
<keyword evidence="4" id="KW-1185">Reference proteome</keyword>
<dbReference type="PANTHER" id="PTHR33734:SF22">
    <property type="entry name" value="MEMBRANE-BOUND LYTIC MUREIN TRANSGLYCOSYLASE D"/>
    <property type="match status" value="1"/>
</dbReference>
<organism evidence="3 4">
    <name type="scientific">Breznakiella homolactica</name>
    <dbReference type="NCBI Taxonomy" id="2798577"/>
    <lineage>
        <taxon>Bacteria</taxon>
        <taxon>Pseudomonadati</taxon>
        <taxon>Spirochaetota</taxon>
        <taxon>Spirochaetia</taxon>
        <taxon>Spirochaetales</taxon>
        <taxon>Breznakiellaceae</taxon>
        <taxon>Breznakiella</taxon>
    </lineage>
</organism>
<dbReference type="InterPro" id="IPR023346">
    <property type="entry name" value="Lysozyme-like_dom_sf"/>
</dbReference>
<dbReference type="SUPFAM" id="SSF53955">
    <property type="entry name" value="Lysozyme-like"/>
    <property type="match status" value="1"/>
</dbReference>
<dbReference type="InterPro" id="IPR018392">
    <property type="entry name" value="LysM"/>
</dbReference>
<feature type="domain" description="LysM" evidence="2">
    <location>
        <begin position="336"/>
        <end position="380"/>
    </location>
</feature>